<feature type="compositionally biased region" description="Acidic residues" evidence="3">
    <location>
        <begin position="122"/>
        <end position="135"/>
    </location>
</feature>
<evidence type="ECO:0000256" key="1">
    <source>
        <dbReference type="ARBA" id="ARBA00022723"/>
    </source>
</evidence>
<dbReference type="Pfam" id="PF08797">
    <property type="entry name" value="HIRAN"/>
    <property type="match status" value="1"/>
</dbReference>
<feature type="compositionally biased region" description="Basic and acidic residues" evidence="3">
    <location>
        <begin position="111"/>
        <end position="121"/>
    </location>
</feature>
<feature type="region of interest" description="Disordered" evidence="3">
    <location>
        <begin position="106"/>
        <end position="135"/>
    </location>
</feature>
<proteinExistence type="predicted"/>
<keyword evidence="2" id="KW-0378">Hydrolase</keyword>
<evidence type="ECO:0000259" key="4">
    <source>
        <dbReference type="Pfam" id="PF08797"/>
    </source>
</evidence>
<dbReference type="GO" id="GO:0003676">
    <property type="term" value="F:nucleic acid binding"/>
    <property type="evidence" value="ECO:0007669"/>
    <property type="project" value="InterPro"/>
</dbReference>
<dbReference type="Proteomes" id="UP000217141">
    <property type="component" value="Chromosome II"/>
</dbReference>
<dbReference type="Gene3D" id="3.30.70.2330">
    <property type="match status" value="1"/>
</dbReference>
<dbReference type="EMBL" id="CP022746">
    <property type="protein sequence ID" value="ASY46030.1"/>
    <property type="molecule type" value="Genomic_DNA"/>
</dbReference>
<keyword evidence="1" id="KW-0479">Metal-binding</keyword>
<dbReference type="RefSeq" id="WP_095687239.1">
    <property type="nucleotide sequence ID" value="NZ_CP022746.1"/>
</dbReference>
<evidence type="ECO:0000313" key="5">
    <source>
        <dbReference type="EMBL" id="ASY46030.1"/>
    </source>
</evidence>
<dbReference type="GO" id="GO:0008270">
    <property type="term" value="F:zinc ion binding"/>
    <property type="evidence" value="ECO:0007669"/>
    <property type="project" value="InterPro"/>
</dbReference>
<dbReference type="KEGG" id="shyd:CJD35_16040"/>
<dbReference type="AlphaFoldDB" id="A0A249MXC6"/>
<dbReference type="GO" id="GO:0016818">
    <property type="term" value="F:hydrolase activity, acting on acid anhydrides, in phosphorus-containing anhydrides"/>
    <property type="evidence" value="ECO:0007669"/>
    <property type="project" value="InterPro"/>
</dbReference>
<reference evidence="5 6" key="1">
    <citation type="submission" date="2017-08" db="EMBL/GenBank/DDBJ databases">
        <title>Whole Genome Sequence of Sphingobium hydrophobicum C1: Insights into Adaption to the Electronic-waste Contaminated Sediment.</title>
        <authorList>
            <person name="Song D."/>
            <person name="Chen X."/>
            <person name="Xu M."/>
        </authorList>
    </citation>
    <scope>NUCLEOTIDE SEQUENCE [LARGE SCALE GENOMIC DNA]</scope>
    <source>
        <strain evidence="5 6">C1</strain>
    </source>
</reference>
<evidence type="ECO:0000256" key="2">
    <source>
        <dbReference type="ARBA" id="ARBA00022801"/>
    </source>
</evidence>
<sequence>MSRPDMSLAVVGAVHENKDRSNRLFEIRLCVPGEPVDLAPEPKNPFDPSAIAVWSTRGVQIGYLSAERCGWIGSRMAQGEEIRAIFQEATKGGAIIRISFSSSDPILPPARPREPELRPFDEDSDFYPDYIPPDD</sequence>
<gene>
    <name evidence="5" type="ORF">CJD35_16040</name>
</gene>
<organism evidence="5 6">
    <name type="scientific">Sphingobium xenophagum</name>
    <dbReference type="NCBI Taxonomy" id="121428"/>
    <lineage>
        <taxon>Bacteria</taxon>
        <taxon>Pseudomonadati</taxon>
        <taxon>Pseudomonadota</taxon>
        <taxon>Alphaproteobacteria</taxon>
        <taxon>Sphingomonadales</taxon>
        <taxon>Sphingomonadaceae</taxon>
        <taxon>Sphingobium</taxon>
    </lineage>
</organism>
<name>A0A249MXC6_SPHXE</name>
<feature type="domain" description="HIRAN" evidence="4">
    <location>
        <begin position="28"/>
        <end position="80"/>
    </location>
</feature>
<evidence type="ECO:0000256" key="3">
    <source>
        <dbReference type="SAM" id="MobiDB-lite"/>
    </source>
</evidence>
<evidence type="ECO:0000313" key="6">
    <source>
        <dbReference type="Proteomes" id="UP000217141"/>
    </source>
</evidence>
<accession>A0A249MXC6</accession>
<protein>
    <recommendedName>
        <fullName evidence="4">HIRAN domain-containing protein</fullName>
    </recommendedName>
</protein>
<dbReference type="InterPro" id="IPR014905">
    <property type="entry name" value="HIRAN"/>
</dbReference>